<proteinExistence type="predicted"/>
<comment type="caution">
    <text evidence="2">The sequence shown here is derived from an EMBL/GenBank/DDBJ whole genome shotgun (WGS) entry which is preliminary data.</text>
</comment>
<name>A0ABW5PBP8_9BACL</name>
<dbReference type="Proteomes" id="UP001597541">
    <property type="component" value="Unassembled WGS sequence"/>
</dbReference>
<dbReference type="RefSeq" id="WP_377600629.1">
    <property type="nucleotide sequence ID" value="NZ_JBHUME010000005.1"/>
</dbReference>
<sequence>MSKFLLFSLLWYVLGNPFLAILAMLAIVYVLDRQFVGVFPSLTKPFKRIRNISRLKQQIAMSPSDTSSKYELARLLMERKKYREAGRILNDLVRPLDGSADFWIDLGTVKLQEQATEEGESMIRKGLEINPRAKYGQPYLILAEHYGNRDESKALSYLDRFREIHSSSCEAYYRMGDLLSRLGSKKEAREALDESFAVYRALPKYKKKTERKWVVKSFFKKLSL</sequence>
<keyword evidence="3" id="KW-1185">Reference proteome</keyword>
<dbReference type="SUPFAM" id="SSF48452">
    <property type="entry name" value="TPR-like"/>
    <property type="match status" value="1"/>
</dbReference>
<dbReference type="InterPro" id="IPR019734">
    <property type="entry name" value="TPR_rpt"/>
</dbReference>
<organism evidence="2 3">
    <name type="scientific">Paenibacillus gansuensis</name>
    <dbReference type="NCBI Taxonomy" id="306542"/>
    <lineage>
        <taxon>Bacteria</taxon>
        <taxon>Bacillati</taxon>
        <taxon>Bacillota</taxon>
        <taxon>Bacilli</taxon>
        <taxon>Bacillales</taxon>
        <taxon>Paenibacillaceae</taxon>
        <taxon>Paenibacillus</taxon>
    </lineage>
</organism>
<accession>A0ABW5PBP8</accession>
<dbReference type="Gene3D" id="1.25.40.10">
    <property type="entry name" value="Tetratricopeptide repeat domain"/>
    <property type="match status" value="1"/>
</dbReference>
<keyword evidence="1" id="KW-0812">Transmembrane</keyword>
<feature type="transmembrane region" description="Helical" evidence="1">
    <location>
        <begin position="6"/>
        <end position="31"/>
    </location>
</feature>
<protein>
    <submittedName>
        <fullName evidence="2">Tetratricopeptide repeat protein</fullName>
    </submittedName>
</protein>
<evidence type="ECO:0000313" key="3">
    <source>
        <dbReference type="Proteomes" id="UP001597541"/>
    </source>
</evidence>
<dbReference type="InterPro" id="IPR011990">
    <property type="entry name" value="TPR-like_helical_dom_sf"/>
</dbReference>
<reference evidence="3" key="1">
    <citation type="journal article" date="2019" name="Int. J. Syst. Evol. Microbiol.">
        <title>The Global Catalogue of Microorganisms (GCM) 10K type strain sequencing project: providing services to taxonomists for standard genome sequencing and annotation.</title>
        <authorList>
            <consortium name="The Broad Institute Genomics Platform"/>
            <consortium name="The Broad Institute Genome Sequencing Center for Infectious Disease"/>
            <person name="Wu L."/>
            <person name="Ma J."/>
        </authorList>
    </citation>
    <scope>NUCLEOTIDE SEQUENCE [LARGE SCALE GENOMIC DNA]</scope>
    <source>
        <strain evidence="3">KCTC 3950</strain>
    </source>
</reference>
<dbReference type="EMBL" id="JBHUME010000005">
    <property type="protein sequence ID" value="MFD2611722.1"/>
    <property type="molecule type" value="Genomic_DNA"/>
</dbReference>
<evidence type="ECO:0000256" key="1">
    <source>
        <dbReference type="SAM" id="Phobius"/>
    </source>
</evidence>
<evidence type="ECO:0000313" key="2">
    <source>
        <dbReference type="EMBL" id="MFD2611722.1"/>
    </source>
</evidence>
<keyword evidence="1" id="KW-1133">Transmembrane helix</keyword>
<dbReference type="Pfam" id="PF13181">
    <property type="entry name" value="TPR_8"/>
    <property type="match status" value="1"/>
</dbReference>
<gene>
    <name evidence="2" type="ORF">ACFSUF_04720</name>
</gene>
<keyword evidence="1" id="KW-0472">Membrane</keyword>